<comment type="caution">
    <text evidence="2">The sequence shown here is derived from an EMBL/GenBank/DDBJ whole genome shotgun (WGS) entry which is preliminary data.</text>
</comment>
<protein>
    <recommendedName>
        <fullName evidence="4">WxL domain-containing protein</fullName>
    </recommendedName>
</protein>
<evidence type="ECO:0008006" key="4">
    <source>
        <dbReference type="Google" id="ProtNLM"/>
    </source>
</evidence>
<gene>
    <name evidence="2" type="ORF">J2S55_000910</name>
</gene>
<keyword evidence="3" id="KW-1185">Reference proteome</keyword>
<dbReference type="EMBL" id="JAUSRB010000001">
    <property type="protein sequence ID" value="MDP9861651.1"/>
    <property type="molecule type" value="Genomic_DNA"/>
</dbReference>
<name>A0ABT9QYA3_9ACTN</name>
<evidence type="ECO:0000313" key="2">
    <source>
        <dbReference type="EMBL" id="MDP9861651.1"/>
    </source>
</evidence>
<evidence type="ECO:0000313" key="3">
    <source>
        <dbReference type="Proteomes" id="UP001230426"/>
    </source>
</evidence>
<dbReference type="Proteomes" id="UP001230426">
    <property type="component" value="Unassembled WGS sequence"/>
</dbReference>
<dbReference type="RefSeq" id="WP_306857514.1">
    <property type="nucleotide sequence ID" value="NZ_JAUSRB010000001.1"/>
</dbReference>
<sequence>MSRKRLGRVAMVTGMLVAGIAMSMGETSSAAKAAPGETDSDTVTANVEVLGSITLTNLTPSFTLTGRPTETVETATPVGFTVTTNNFAGYTVTVSPASAELQGTGGNPETIPISSLLVEQVTGGAFVPLTSGSPVELYRKTGPSASTGDDFEHDYRITIPFVRPDTYSATLTYVATTL</sequence>
<keyword evidence="1" id="KW-0732">Signal</keyword>
<accession>A0ABT9QYA3</accession>
<organism evidence="2 3">
    <name type="scientific">Streptosporangium brasiliense</name>
    <dbReference type="NCBI Taxonomy" id="47480"/>
    <lineage>
        <taxon>Bacteria</taxon>
        <taxon>Bacillati</taxon>
        <taxon>Actinomycetota</taxon>
        <taxon>Actinomycetes</taxon>
        <taxon>Streptosporangiales</taxon>
        <taxon>Streptosporangiaceae</taxon>
        <taxon>Streptosporangium</taxon>
    </lineage>
</organism>
<evidence type="ECO:0000256" key="1">
    <source>
        <dbReference type="SAM" id="SignalP"/>
    </source>
</evidence>
<feature type="signal peptide" evidence="1">
    <location>
        <begin position="1"/>
        <end position="23"/>
    </location>
</feature>
<reference evidence="2 3" key="1">
    <citation type="submission" date="2023-07" db="EMBL/GenBank/DDBJ databases">
        <title>Sequencing the genomes of 1000 actinobacteria strains.</title>
        <authorList>
            <person name="Klenk H.-P."/>
        </authorList>
    </citation>
    <scope>NUCLEOTIDE SEQUENCE [LARGE SCALE GENOMIC DNA]</scope>
    <source>
        <strain evidence="2 3">DSM 44109</strain>
    </source>
</reference>
<proteinExistence type="predicted"/>
<feature type="chain" id="PRO_5046864062" description="WxL domain-containing protein" evidence="1">
    <location>
        <begin position="24"/>
        <end position="178"/>
    </location>
</feature>